<gene>
    <name evidence="2" type="ORF">PV02_09665</name>
</gene>
<dbReference type="InterPro" id="IPR018247">
    <property type="entry name" value="EF_Hand_1_Ca_BS"/>
</dbReference>
<dbReference type="PROSITE" id="PS00018">
    <property type="entry name" value="EF_HAND_1"/>
    <property type="match status" value="1"/>
</dbReference>
<keyword evidence="1" id="KW-0472">Membrane</keyword>
<keyword evidence="3" id="KW-1185">Reference proteome</keyword>
<accession>A0AAE3KY48</accession>
<sequence length="242" mass="27001">MSTKNILLFLIICCCLTATVSAEVSFTNYIELYDDKIIFTVGETYTSEDALAFRENLDADNDGNINVSEIELFKEHYLSNGGEQFLEYIAVDDGSVGLSIESIEMEFNDAAGSLDGSDLNVATKILYLLNSTLSSGEHKIWVLGEYRIEEVRFVLPAGVGLVTYDGLENATLTKQDNKILLKGESGVTSYMIGDVQRIESASIVWIKEEPFYEHRLFLPLLILVEVMLGATALYIIRHNKNK</sequence>
<evidence type="ECO:0000313" key="3">
    <source>
        <dbReference type="Proteomes" id="UP001206983"/>
    </source>
</evidence>
<protein>
    <recommendedName>
        <fullName evidence="4">EF-hand domain-containing protein</fullName>
    </recommendedName>
</protein>
<comment type="caution">
    <text evidence="2">The sequence shown here is derived from an EMBL/GenBank/DDBJ whole genome shotgun (WGS) entry which is preliminary data.</text>
</comment>
<evidence type="ECO:0000256" key="1">
    <source>
        <dbReference type="SAM" id="Phobius"/>
    </source>
</evidence>
<proteinExistence type="predicted"/>
<dbReference type="EMBL" id="JTEO01000005">
    <property type="protein sequence ID" value="MCQ6963367.1"/>
    <property type="molecule type" value="Genomic_DNA"/>
</dbReference>
<feature type="transmembrane region" description="Helical" evidence="1">
    <location>
        <begin position="216"/>
        <end position="236"/>
    </location>
</feature>
<dbReference type="AlphaFoldDB" id="A0AAE3KY48"/>
<reference evidence="2 3" key="1">
    <citation type="journal article" date="2011" name="Appl. Environ. Microbiol.">
        <title>Methanogenic archaea isolated from Taiwan's Chelungpu fault.</title>
        <authorList>
            <person name="Wu S.Y."/>
            <person name="Lai M.C."/>
        </authorList>
    </citation>
    <scope>NUCLEOTIDE SEQUENCE [LARGE SCALE GENOMIC DNA]</scope>
    <source>
        <strain evidence="2 3">St545Mb</strain>
    </source>
</reference>
<evidence type="ECO:0000313" key="2">
    <source>
        <dbReference type="EMBL" id="MCQ6963367.1"/>
    </source>
</evidence>
<keyword evidence="1" id="KW-0812">Transmembrane</keyword>
<dbReference type="RefSeq" id="WP_256623231.1">
    <property type="nucleotide sequence ID" value="NZ_JTEO01000005.1"/>
</dbReference>
<keyword evidence="1" id="KW-1133">Transmembrane helix</keyword>
<evidence type="ECO:0008006" key="4">
    <source>
        <dbReference type="Google" id="ProtNLM"/>
    </source>
</evidence>
<name>A0AAE3KY48_9EURY</name>
<dbReference type="Proteomes" id="UP001206983">
    <property type="component" value="Unassembled WGS sequence"/>
</dbReference>
<organism evidence="2 3">
    <name type="scientific">Methanolobus chelungpuianus</name>
    <dbReference type="NCBI Taxonomy" id="502115"/>
    <lineage>
        <taxon>Archaea</taxon>
        <taxon>Methanobacteriati</taxon>
        <taxon>Methanobacteriota</taxon>
        <taxon>Stenosarchaea group</taxon>
        <taxon>Methanomicrobia</taxon>
        <taxon>Methanosarcinales</taxon>
        <taxon>Methanosarcinaceae</taxon>
        <taxon>Methanolobus</taxon>
    </lineage>
</organism>